<evidence type="ECO:0000259" key="7">
    <source>
        <dbReference type="PROSITE" id="PS51733"/>
    </source>
</evidence>
<dbReference type="InterPro" id="IPR004408">
    <property type="entry name" value="Biotin_CoA_COase_ligase"/>
</dbReference>
<keyword evidence="4" id="KW-0092">Biotin</keyword>
<dbReference type="PANTHER" id="PTHR12835">
    <property type="entry name" value="BIOTIN PROTEIN LIGASE"/>
    <property type="match status" value="1"/>
</dbReference>
<evidence type="ECO:0000256" key="1">
    <source>
        <dbReference type="ARBA" id="ARBA00022598"/>
    </source>
</evidence>
<dbReference type="Gene3D" id="3.30.930.10">
    <property type="entry name" value="Bira Bifunctional Protein, Domain 2"/>
    <property type="match status" value="1"/>
</dbReference>
<keyword evidence="9" id="KW-1185">Reference proteome</keyword>
<comment type="caution">
    <text evidence="8">The sequence shown here is derived from an EMBL/GenBank/DDBJ whole genome shotgun (WGS) entry which is preliminary data.</text>
</comment>
<evidence type="ECO:0000313" key="9">
    <source>
        <dbReference type="Proteomes" id="UP000316343"/>
    </source>
</evidence>
<dbReference type="SUPFAM" id="SSF50037">
    <property type="entry name" value="C-terminal domain of transcriptional repressors"/>
    <property type="match status" value="1"/>
</dbReference>
<reference evidence="8 9" key="1">
    <citation type="submission" date="2019-06" db="EMBL/GenBank/DDBJ databases">
        <title>Erythrobacter insulae sp. nov., isolated from a tidal flat.</title>
        <authorList>
            <person name="Yoon J.-H."/>
        </authorList>
    </citation>
    <scope>NUCLEOTIDE SEQUENCE [LARGE SCALE GENOMIC DNA]</scope>
    <source>
        <strain evidence="8 9">JBTF-M21</strain>
    </source>
</reference>
<dbReference type="GO" id="GO:0004077">
    <property type="term" value="F:biotin--[biotin carboxyl-carrier protein] ligase activity"/>
    <property type="evidence" value="ECO:0007669"/>
    <property type="project" value="UniProtKB-EC"/>
</dbReference>
<dbReference type="SUPFAM" id="SSF55681">
    <property type="entry name" value="Class II aaRS and biotin synthetases"/>
    <property type="match status" value="1"/>
</dbReference>
<dbReference type="OrthoDB" id="9807064at2"/>
<gene>
    <name evidence="8" type="ORF">FGU71_12215</name>
</gene>
<dbReference type="GO" id="GO:0005524">
    <property type="term" value="F:ATP binding"/>
    <property type="evidence" value="ECO:0007669"/>
    <property type="project" value="UniProtKB-KW"/>
</dbReference>
<dbReference type="InterPro" id="IPR045864">
    <property type="entry name" value="aa-tRNA-synth_II/BPL/LPL"/>
</dbReference>
<name>A0A547PEH4_9SPHN</name>
<dbReference type="AlphaFoldDB" id="A0A547PEH4"/>
<dbReference type="RefSeq" id="WP_142788824.1">
    <property type="nucleotide sequence ID" value="NZ_VHJK01000001.1"/>
</dbReference>
<evidence type="ECO:0000256" key="5">
    <source>
        <dbReference type="ARBA" id="ARBA00024227"/>
    </source>
</evidence>
<keyword evidence="2" id="KW-0547">Nucleotide-binding</keyword>
<dbReference type="InterPro" id="IPR003142">
    <property type="entry name" value="BPL_C"/>
</dbReference>
<sequence>MIETVTVTGSTNADLIGRLGSGESLADGYWLRARRQSGGKGRGGRAWVSPEGNIYASTIVNLRDTDPAAHTLSMVAGLAVWRMVTDRLKVQNRAKVLLKWPNDVLVSGAKIAGILLERHGSVIVTGIGINLSHAPDIADRKTTSLADENSEMDANPDQAMLDLAACFSDELAIWRDEGTRSLFARWQAAAHPVGTQISVHESDGAIVAGTFAGLADDGGLRLCLANGAVRTIHAGDVSLIAEG</sequence>
<dbReference type="PROSITE" id="PS51733">
    <property type="entry name" value="BPL_LPL_CATALYTIC"/>
    <property type="match status" value="1"/>
</dbReference>
<comment type="catalytic activity">
    <reaction evidence="6">
        <text>biotin + L-lysyl-[protein] + ATP = N(6)-biotinyl-L-lysyl-[protein] + AMP + diphosphate + H(+)</text>
        <dbReference type="Rhea" id="RHEA:11756"/>
        <dbReference type="Rhea" id="RHEA-COMP:9752"/>
        <dbReference type="Rhea" id="RHEA-COMP:10505"/>
        <dbReference type="ChEBI" id="CHEBI:15378"/>
        <dbReference type="ChEBI" id="CHEBI:29969"/>
        <dbReference type="ChEBI" id="CHEBI:30616"/>
        <dbReference type="ChEBI" id="CHEBI:33019"/>
        <dbReference type="ChEBI" id="CHEBI:57586"/>
        <dbReference type="ChEBI" id="CHEBI:83144"/>
        <dbReference type="ChEBI" id="CHEBI:456215"/>
        <dbReference type="EC" id="6.3.4.15"/>
    </reaction>
</comment>
<dbReference type="NCBIfam" id="TIGR00121">
    <property type="entry name" value="birA_ligase"/>
    <property type="match status" value="1"/>
</dbReference>
<organism evidence="8 9">
    <name type="scientific">Erythrobacter insulae</name>
    <dbReference type="NCBI Taxonomy" id="2584124"/>
    <lineage>
        <taxon>Bacteria</taxon>
        <taxon>Pseudomonadati</taxon>
        <taxon>Pseudomonadota</taxon>
        <taxon>Alphaproteobacteria</taxon>
        <taxon>Sphingomonadales</taxon>
        <taxon>Erythrobacteraceae</taxon>
        <taxon>Erythrobacter/Porphyrobacter group</taxon>
        <taxon>Erythrobacter</taxon>
    </lineage>
</organism>
<evidence type="ECO:0000256" key="4">
    <source>
        <dbReference type="ARBA" id="ARBA00023267"/>
    </source>
</evidence>
<feature type="domain" description="BPL/LPL catalytic" evidence="7">
    <location>
        <begin position="1"/>
        <end position="175"/>
    </location>
</feature>
<proteinExistence type="predicted"/>
<dbReference type="PANTHER" id="PTHR12835:SF5">
    <property type="entry name" value="BIOTIN--PROTEIN LIGASE"/>
    <property type="match status" value="1"/>
</dbReference>
<evidence type="ECO:0000313" key="8">
    <source>
        <dbReference type="EMBL" id="TRD12552.1"/>
    </source>
</evidence>
<dbReference type="EC" id="6.3.4.15" evidence="5"/>
<dbReference type="Pfam" id="PF02237">
    <property type="entry name" value="BPL_C"/>
    <property type="match status" value="1"/>
</dbReference>
<keyword evidence="3" id="KW-0067">ATP-binding</keyword>
<dbReference type="InterPro" id="IPR004143">
    <property type="entry name" value="BPL_LPL_catalytic"/>
</dbReference>
<dbReference type="Gene3D" id="2.30.30.100">
    <property type="match status" value="1"/>
</dbReference>
<accession>A0A547PEH4</accession>
<dbReference type="Pfam" id="PF03099">
    <property type="entry name" value="BPL_LplA_LipB"/>
    <property type="match status" value="1"/>
</dbReference>
<dbReference type="GO" id="GO:0005737">
    <property type="term" value="C:cytoplasm"/>
    <property type="evidence" value="ECO:0007669"/>
    <property type="project" value="TreeGrafter"/>
</dbReference>
<evidence type="ECO:0000256" key="2">
    <source>
        <dbReference type="ARBA" id="ARBA00022741"/>
    </source>
</evidence>
<evidence type="ECO:0000256" key="6">
    <source>
        <dbReference type="ARBA" id="ARBA00047846"/>
    </source>
</evidence>
<dbReference type="EMBL" id="VHJK01000001">
    <property type="protein sequence ID" value="TRD12552.1"/>
    <property type="molecule type" value="Genomic_DNA"/>
</dbReference>
<dbReference type="CDD" id="cd16442">
    <property type="entry name" value="BPL"/>
    <property type="match status" value="1"/>
</dbReference>
<evidence type="ECO:0000256" key="3">
    <source>
        <dbReference type="ARBA" id="ARBA00022840"/>
    </source>
</evidence>
<dbReference type="Proteomes" id="UP000316343">
    <property type="component" value="Unassembled WGS sequence"/>
</dbReference>
<keyword evidence="1 8" id="KW-0436">Ligase</keyword>
<dbReference type="InterPro" id="IPR008988">
    <property type="entry name" value="Transcriptional_repressor_C"/>
</dbReference>
<protein>
    <recommendedName>
        <fullName evidence="5">biotin--[biotin carboxyl-carrier protein] ligase</fullName>
        <ecNumber evidence="5">6.3.4.15</ecNumber>
    </recommendedName>
</protein>